<dbReference type="HAMAP" id="MF_01302_A">
    <property type="entry name" value="Ribosomal_uS8_A"/>
    <property type="match status" value="1"/>
</dbReference>
<evidence type="ECO:0000313" key="10">
    <source>
        <dbReference type="EMBL" id="AKV75528.1"/>
    </source>
</evidence>
<protein>
    <recommendedName>
        <fullName evidence="6">Small ribosomal subunit protein uS8</fullName>
    </recommendedName>
</protein>
<reference evidence="13 15" key="3">
    <citation type="submission" date="2015-07" db="EMBL/GenBank/DDBJ databases">
        <title>Physiological, transcriptional responses and genome re-sequencing of acid resistant extremely thermoacidophilic Metallosphaera sedula SARC-M1.</title>
        <authorList>
            <person name="Ai C."/>
            <person name="McCarthy S."/>
            <person name="Eckrich V."/>
            <person name="Rudrappa D."/>
            <person name="Qiu G."/>
            <person name="Blum P."/>
        </authorList>
    </citation>
    <scope>NUCLEOTIDE SEQUENCE [LARGE SCALE GENOMIC DNA]</scope>
    <source>
        <strain evidence="13 15">SARC-M1</strain>
    </source>
</reference>
<keyword evidence="5 6" id="KW-0687">Ribonucleoprotein</keyword>
<dbReference type="Proteomes" id="UP000056255">
    <property type="component" value="Chromosome"/>
</dbReference>
<dbReference type="PROSITE" id="PS00053">
    <property type="entry name" value="RIBOSOMAL_S8"/>
    <property type="match status" value="1"/>
</dbReference>
<accession>A0A088E4J4</accession>
<evidence type="ECO:0000313" key="14">
    <source>
        <dbReference type="Proteomes" id="UP000029084"/>
    </source>
</evidence>
<dbReference type="EMBL" id="CP012176">
    <property type="protein sequence ID" value="AKV82263.1"/>
    <property type="molecule type" value="Genomic_DNA"/>
</dbReference>
<dbReference type="Proteomes" id="UP000061362">
    <property type="component" value="Chromosome"/>
</dbReference>
<evidence type="ECO:0000313" key="9">
    <source>
        <dbReference type="EMBL" id="AKV73284.1"/>
    </source>
</evidence>
<dbReference type="GO" id="GO:0019843">
    <property type="term" value="F:rRNA binding"/>
    <property type="evidence" value="ECO:0007669"/>
    <property type="project" value="UniProtKB-UniRule"/>
</dbReference>
<comment type="similarity">
    <text evidence="1 6 7">Belongs to the universal ribosomal protein uS8 family.</text>
</comment>
<evidence type="ECO:0000313" key="19">
    <source>
        <dbReference type="Proteomes" id="UP000068832"/>
    </source>
</evidence>
<dbReference type="SUPFAM" id="SSF56047">
    <property type="entry name" value="Ribosomal protein S8"/>
    <property type="match status" value="1"/>
</dbReference>
<dbReference type="GO" id="GO:0006412">
    <property type="term" value="P:translation"/>
    <property type="evidence" value="ECO:0007669"/>
    <property type="project" value="UniProtKB-UniRule"/>
</dbReference>
<sequence length="133" mass="15162">MTVINTLSNALSSLYNNEMRRNKQAIIMPSSKLIVNVLRVMQKEGYVGEFEYIDDGRWGKILVQLMGRINKCGAITPRYSLTYREMISLPDYIRRYLPSKEIGVIIVSTPKGVMTHKEAARQRTGGIVLGYVY</sequence>
<dbReference type="GO" id="GO:0003735">
    <property type="term" value="F:structural constituent of ribosome"/>
    <property type="evidence" value="ECO:0007669"/>
    <property type="project" value="InterPro"/>
</dbReference>
<evidence type="ECO:0000256" key="4">
    <source>
        <dbReference type="ARBA" id="ARBA00022980"/>
    </source>
</evidence>
<reference evidence="16 17" key="2">
    <citation type="journal article" date="2015" name="Genome Announc.">
        <title>Complete Genome Sequences of Evolved Arsenate-Resistant Metallosphaera sedula Strains.</title>
        <authorList>
            <person name="Ai C."/>
            <person name="McCarthy S."/>
            <person name="Schackwitz W."/>
            <person name="Martin J."/>
            <person name="Lipzen A."/>
            <person name="Blum P."/>
        </authorList>
    </citation>
    <scope>NUCLEOTIDE SEQUENCE [LARGE SCALE GENOMIC DNA]</scope>
    <source>
        <strain evidence="11 17">ARS120-1</strain>
        <strain evidence="12 16">ARS120-2</strain>
        <strain evidence="9 19">ARS50-1</strain>
        <strain evidence="10 18">ARS50-2</strain>
    </source>
</reference>
<dbReference type="GO" id="GO:1990904">
    <property type="term" value="C:ribonucleoprotein complex"/>
    <property type="evidence" value="ECO:0007669"/>
    <property type="project" value="UniProtKB-KW"/>
</dbReference>
<evidence type="ECO:0000256" key="5">
    <source>
        <dbReference type="ARBA" id="ARBA00023274"/>
    </source>
</evidence>
<evidence type="ECO:0000256" key="2">
    <source>
        <dbReference type="ARBA" id="ARBA00022730"/>
    </source>
</evidence>
<evidence type="ECO:0000256" key="7">
    <source>
        <dbReference type="RuleBase" id="RU003660"/>
    </source>
</evidence>
<evidence type="ECO:0000313" key="11">
    <source>
        <dbReference type="EMBL" id="AKV77774.1"/>
    </source>
</evidence>
<evidence type="ECO:0000313" key="16">
    <source>
        <dbReference type="Proteomes" id="UP000061362"/>
    </source>
</evidence>
<evidence type="ECO:0000313" key="12">
    <source>
        <dbReference type="EMBL" id="AKV80019.1"/>
    </source>
</evidence>
<dbReference type="OMA" id="LPAKNFG"/>
<evidence type="ECO:0000313" key="17">
    <source>
        <dbReference type="Proteomes" id="UP000062398"/>
    </source>
</evidence>
<dbReference type="InterPro" id="IPR047863">
    <property type="entry name" value="Ribosomal_uS8_CS"/>
</dbReference>
<dbReference type="SMR" id="A0A088E4J4"/>
<dbReference type="EMBL" id="CP012173">
    <property type="protein sequence ID" value="AKV75528.1"/>
    <property type="molecule type" value="Genomic_DNA"/>
</dbReference>
<dbReference type="EMBL" id="CP012175">
    <property type="protein sequence ID" value="AKV80019.1"/>
    <property type="molecule type" value="Genomic_DNA"/>
</dbReference>
<gene>
    <name evidence="6" type="primary">rps8</name>
    <name evidence="8" type="ORF">HA72_0106</name>
    <name evidence="9" type="ORF">MsedA_0110</name>
    <name evidence="10" type="ORF">MsedB_0110</name>
    <name evidence="11" type="ORF">MsedC_0109</name>
    <name evidence="12" type="ORF">MsedD_0110</name>
    <name evidence="13" type="ORF">MsedE_0110</name>
</gene>
<evidence type="ECO:0000313" key="18">
    <source>
        <dbReference type="Proteomes" id="UP000062475"/>
    </source>
</evidence>
<evidence type="ECO:0000313" key="8">
    <source>
        <dbReference type="EMBL" id="AIM26270.1"/>
    </source>
</evidence>
<organism evidence="8 14">
    <name type="scientific">Metallosphaera sedula</name>
    <dbReference type="NCBI Taxonomy" id="43687"/>
    <lineage>
        <taxon>Archaea</taxon>
        <taxon>Thermoproteota</taxon>
        <taxon>Thermoprotei</taxon>
        <taxon>Sulfolobales</taxon>
        <taxon>Sulfolobaceae</taxon>
        <taxon>Metallosphaera</taxon>
    </lineage>
</organism>
<evidence type="ECO:0000256" key="3">
    <source>
        <dbReference type="ARBA" id="ARBA00022884"/>
    </source>
</evidence>
<dbReference type="EMBL" id="CP012172">
    <property type="protein sequence ID" value="AKV73284.1"/>
    <property type="molecule type" value="Genomic_DNA"/>
</dbReference>
<dbReference type="Gene3D" id="3.30.1490.10">
    <property type="match status" value="1"/>
</dbReference>
<dbReference type="Proteomes" id="UP000068832">
    <property type="component" value="Chromosome"/>
</dbReference>
<dbReference type="PATRIC" id="fig|43687.5.peg.108"/>
<dbReference type="Proteomes" id="UP000029084">
    <property type="component" value="Chromosome"/>
</dbReference>
<dbReference type="GeneID" id="97614881"/>
<evidence type="ECO:0000313" key="15">
    <source>
        <dbReference type="Proteomes" id="UP000056255"/>
    </source>
</evidence>
<comment type="subunit">
    <text evidence="6">Part of the 30S ribosomal subunit.</text>
</comment>
<proteinExistence type="inferred from homology"/>
<dbReference type="EMBL" id="CP008822">
    <property type="protein sequence ID" value="AIM26270.1"/>
    <property type="molecule type" value="Genomic_DNA"/>
</dbReference>
<dbReference type="EMBL" id="CP012174">
    <property type="protein sequence ID" value="AKV77774.1"/>
    <property type="molecule type" value="Genomic_DNA"/>
</dbReference>
<evidence type="ECO:0000313" key="13">
    <source>
        <dbReference type="EMBL" id="AKV82263.1"/>
    </source>
</evidence>
<evidence type="ECO:0000256" key="6">
    <source>
        <dbReference type="HAMAP-Rule" id="MF_01302"/>
    </source>
</evidence>
<evidence type="ECO:0000256" key="1">
    <source>
        <dbReference type="ARBA" id="ARBA00006471"/>
    </source>
</evidence>
<name>A0A088E4J4_9CREN</name>
<reference evidence="8 14" key="1">
    <citation type="journal article" date="2014" name="J. Bacteriol.">
        <title>Role of an Archaeal PitA Transporter in the Copper and Arsenic Resistance of Metallosphaera sedula, an Extreme Thermoacidophile.</title>
        <authorList>
            <person name="McCarthy S."/>
            <person name="Ai C."/>
            <person name="Wheaton G."/>
            <person name="Tevatia R."/>
            <person name="Eckrich V."/>
            <person name="Kelly R."/>
            <person name="Blum P."/>
        </authorList>
    </citation>
    <scope>NUCLEOTIDE SEQUENCE [LARGE SCALE GENOMIC DNA]</scope>
    <source>
        <strain evidence="8 14">CuR1</strain>
    </source>
</reference>
<dbReference type="Proteomes" id="UP000062398">
    <property type="component" value="Chromosome"/>
</dbReference>
<dbReference type="RefSeq" id="WP_011921252.1">
    <property type="nucleotide sequence ID" value="NZ_AP019770.1"/>
</dbReference>
<dbReference type="FunFam" id="3.30.1370.30:FF:000001">
    <property type="entry name" value="40S ribosomal protein S15a"/>
    <property type="match status" value="1"/>
</dbReference>
<dbReference type="GO" id="GO:0005840">
    <property type="term" value="C:ribosome"/>
    <property type="evidence" value="ECO:0007669"/>
    <property type="project" value="UniProtKB-KW"/>
</dbReference>
<dbReference type="InterPro" id="IPR035987">
    <property type="entry name" value="Ribosomal_uS8_sf"/>
</dbReference>
<keyword evidence="3 6" id="KW-0694">RNA-binding</keyword>
<dbReference type="NCBIfam" id="NF003115">
    <property type="entry name" value="PRK04034.1"/>
    <property type="match status" value="1"/>
</dbReference>
<keyword evidence="4 6" id="KW-0689">Ribosomal protein</keyword>
<dbReference type="PANTHER" id="PTHR11758">
    <property type="entry name" value="40S RIBOSOMAL PROTEIN S15A"/>
    <property type="match status" value="1"/>
</dbReference>
<dbReference type="InterPro" id="IPR000630">
    <property type="entry name" value="Ribosomal_uS8"/>
</dbReference>
<dbReference type="OrthoDB" id="5670at2157"/>
<dbReference type="Gene3D" id="3.30.1370.30">
    <property type="match status" value="1"/>
</dbReference>
<dbReference type="Pfam" id="PF00410">
    <property type="entry name" value="Ribosomal_S8"/>
    <property type="match status" value="1"/>
</dbReference>
<keyword evidence="2 6" id="KW-0699">rRNA-binding</keyword>
<comment type="function">
    <text evidence="6">One of the primary rRNA binding proteins, it binds directly to 16S rRNA central domain where it helps coordinate assembly of the platform of the 30S subunit.</text>
</comment>
<dbReference type="Proteomes" id="UP000062475">
    <property type="component" value="Chromosome"/>
</dbReference>
<dbReference type="AlphaFoldDB" id="A0A088E4J4"/>